<reference evidence="1" key="1">
    <citation type="journal article" date="2021" name="Microorganisms">
        <title>The Ever-Expanding Pseudomonas Genus: Description of 43 New Species and Partition of the Pseudomonas putida Group.</title>
        <authorList>
            <person name="Girard L."/>
            <person name="Lood C."/>
            <person name="Hofte M."/>
            <person name="Vandamme P."/>
            <person name="Rokni-Zadeh H."/>
            <person name="van Noort V."/>
            <person name="Lavigne R."/>
            <person name="De Mot R."/>
        </authorList>
    </citation>
    <scope>NUCLEOTIDE SEQUENCE</scope>
    <source>
        <strain evidence="1">COW39</strain>
    </source>
</reference>
<evidence type="ECO:0000313" key="2">
    <source>
        <dbReference type="Proteomes" id="UP001047646"/>
    </source>
</evidence>
<accession>A0ABX8M8I0</accession>
<dbReference type="RefSeq" id="WP_217849462.1">
    <property type="nucleotide sequence ID" value="NZ_CP077073.1"/>
</dbReference>
<protein>
    <submittedName>
        <fullName evidence="1">Pyocin knob domain-containing protein</fullName>
    </submittedName>
</protein>
<gene>
    <name evidence="1" type="ORF">KSS95_21550</name>
</gene>
<sequence>MPLDSIKLGTPPSGADGDVLRTAFMRINNNFKMMDDMGLTAPISPTRDISDLNQATNPGWYSALSGTTAHLPPGITYPVVCVAQTAVGFIVQIALDPMTGKSASRGFNANTQAWSAWRSTPAASDLGTAAFAALTTSPRDSTAGRVLKVGDFAVGGFAPGVVEGDINALRATGDYYVEGKSLGVLPFNTNGYLRVCSVAGSYAMQSFTAYNDSSLYQRMLINGTWTGWYEKCAPTTGLSVSSNLNFEYNRDCQFIDTTVNRPAFIAYGVVRTMWRAANSECVQVAWSVTNELTAMRRVLGGAWTAWVNTTPMGTVGQGWQATARALNTSYVNDSGRPIQVKALVGPATQVNSYLQWVVNGVTLTGSYSGAAGQYIDTGAIIVPAGAAYGLFVGNNPGPLNSWVEMR</sequence>
<dbReference type="CDD" id="cd19958">
    <property type="entry name" value="pyocin_knob"/>
    <property type="match status" value="2"/>
</dbReference>
<proteinExistence type="predicted"/>
<keyword evidence="2" id="KW-1185">Reference proteome</keyword>
<dbReference type="EMBL" id="CP077073">
    <property type="protein sequence ID" value="QXH34695.1"/>
    <property type="molecule type" value="Genomic_DNA"/>
</dbReference>
<organism evidence="1 2">
    <name type="scientific">Pseudomonas muyukensis</name>
    <dbReference type="NCBI Taxonomy" id="2842357"/>
    <lineage>
        <taxon>Bacteria</taxon>
        <taxon>Pseudomonadati</taxon>
        <taxon>Pseudomonadota</taxon>
        <taxon>Gammaproteobacteria</taxon>
        <taxon>Pseudomonadales</taxon>
        <taxon>Pseudomonadaceae</taxon>
        <taxon>Pseudomonas</taxon>
    </lineage>
</organism>
<evidence type="ECO:0000313" key="1">
    <source>
        <dbReference type="EMBL" id="QXH34695.1"/>
    </source>
</evidence>
<dbReference type="Proteomes" id="UP001047646">
    <property type="component" value="Chromosome"/>
</dbReference>
<name>A0ABX8M8I0_9PSED</name>